<dbReference type="Gene3D" id="1.10.630.10">
    <property type="entry name" value="Cytochrome P450"/>
    <property type="match status" value="1"/>
</dbReference>
<keyword evidence="4" id="KW-0503">Monooxygenase</keyword>
<dbReference type="RefSeq" id="XP_002731713.1">
    <property type="nucleotide sequence ID" value="XM_002731667.2"/>
</dbReference>
<gene>
    <name evidence="6" type="primary">LOC100373349</name>
</gene>
<protein>
    <submittedName>
        <fullName evidence="6">Cytochrome P450 2U1-like</fullName>
    </submittedName>
</protein>
<dbReference type="PRINTS" id="PR00463">
    <property type="entry name" value="EP450I"/>
</dbReference>
<proteinExistence type="inferred from homology"/>
<keyword evidence="3 4" id="KW-0408">Iron</keyword>
<organism evidence="5 6">
    <name type="scientific">Saccoglossus kowalevskii</name>
    <name type="common">Acorn worm</name>
    <dbReference type="NCBI Taxonomy" id="10224"/>
    <lineage>
        <taxon>Eukaryota</taxon>
        <taxon>Metazoa</taxon>
        <taxon>Hemichordata</taxon>
        <taxon>Enteropneusta</taxon>
        <taxon>Harrimaniidae</taxon>
        <taxon>Saccoglossus</taxon>
    </lineage>
</organism>
<dbReference type="PANTHER" id="PTHR24300">
    <property type="entry name" value="CYTOCHROME P450 508A4-RELATED"/>
    <property type="match status" value="1"/>
</dbReference>
<accession>A0ABM0GK91</accession>
<dbReference type="Pfam" id="PF00067">
    <property type="entry name" value="p450"/>
    <property type="match status" value="1"/>
</dbReference>
<evidence type="ECO:0000313" key="6">
    <source>
        <dbReference type="RefSeq" id="XP_002731713.1"/>
    </source>
</evidence>
<keyword evidence="2 4" id="KW-0479">Metal-binding</keyword>
<dbReference type="InterPro" id="IPR036396">
    <property type="entry name" value="Cyt_P450_sf"/>
</dbReference>
<evidence type="ECO:0000256" key="3">
    <source>
        <dbReference type="ARBA" id="ARBA00023004"/>
    </source>
</evidence>
<evidence type="ECO:0000256" key="1">
    <source>
        <dbReference type="ARBA" id="ARBA00010617"/>
    </source>
</evidence>
<dbReference type="InterPro" id="IPR017972">
    <property type="entry name" value="Cyt_P450_CS"/>
</dbReference>
<name>A0ABM0GK91_SACKO</name>
<evidence type="ECO:0000256" key="4">
    <source>
        <dbReference type="RuleBase" id="RU000461"/>
    </source>
</evidence>
<sequence>MIAYILSAVIVLASLWMVFGRTRNLPPGPMGLPLVGSILTLRKYQLLHDGLADLRTVYGDVFSMRLGSRLFVVLNGYDAIREAFVGQSDHFSDRPEMLSMWKAITNHGRGIVGSSGSRWKKSRKFAQGVLRHFGITTRKANLERQIQEESRYFVDAVDNTNGKPFEPALLITGAVANIINSLVFGERTDYGDEETEKFLGLVDRIVKLSLKAGAVDVIPLVKYVSPSYKEIVICMEQIFAFVKKKIEEHRQTFDPNDIRDFIDMYIQEVESSKLSGSSLSLDDLDMEAAIKDFFFAGIETTSIGLTWAFMYMVRYPEIQKRIQRDIDRVIGKTRQPCLADEEELPYVTATMLEVLRIASIAPTAAPHCVAEDTTLRGYNIPQGTIVIPHIRSVLFDPKLWPEPEKFNPERFLDKDGKVRRFDEHIPFSTGNRICLGEHLAKMEFFLFFSSLLQQFTFTIPKGAEPPNMTPLYGVGLKPSIYKLCVERR</sequence>
<reference evidence="6" key="1">
    <citation type="submission" date="2025-08" db="UniProtKB">
        <authorList>
            <consortium name="RefSeq"/>
        </authorList>
    </citation>
    <scope>IDENTIFICATION</scope>
    <source>
        <tissue evidence="6">Testes</tissue>
    </source>
</reference>
<keyword evidence="4" id="KW-0349">Heme</keyword>
<dbReference type="GeneID" id="100373349"/>
<evidence type="ECO:0000256" key="2">
    <source>
        <dbReference type="ARBA" id="ARBA00022723"/>
    </source>
</evidence>
<dbReference type="InterPro" id="IPR001128">
    <property type="entry name" value="Cyt_P450"/>
</dbReference>
<dbReference type="InterPro" id="IPR002401">
    <property type="entry name" value="Cyt_P450_E_grp-I"/>
</dbReference>
<dbReference type="SUPFAM" id="SSF48264">
    <property type="entry name" value="Cytochrome P450"/>
    <property type="match status" value="1"/>
</dbReference>
<comment type="similarity">
    <text evidence="1 4">Belongs to the cytochrome P450 family.</text>
</comment>
<keyword evidence="4" id="KW-0560">Oxidoreductase</keyword>
<keyword evidence="5" id="KW-1185">Reference proteome</keyword>
<evidence type="ECO:0000313" key="5">
    <source>
        <dbReference type="Proteomes" id="UP000694865"/>
    </source>
</evidence>
<dbReference type="Proteomes" id="UP000694865">
    <property type="component" value="Unplaced"/>
</dbReference>
<dbReference type="PROSITE" id="PS00086">
    <property type="entry name" value="CYTOCHROME_P450"/>
    <property type="match status" value="1"/>
</dbReference>
<dbReference type="PRINTS" id="PR00385">
    <property type="entry name" value="P450"/>
</dbReference>
<dbReference type="PANTHER" id="PTHR24300:SF397">
    <property type="entry name" value="CYTOCHROME P450 2U1"/>
    <property type="match status" value="1"/>
</dbReference>
<dbReference type="InterPro" id="IPR050182">
    <property type="entry name" value="Cytochrome_P450_fam2"/>
</dbReference>